<organism evidence="2 3">
    <name type="scientific">Pseudodesulfovibrio profundus</name>
    <dbReference type="NCBI Taxonomy" id="57320"/>
    <lineage>
        <taxon>Bacteria</taxon>
        <taxon>Pseudomonadati</taxon>
        <taxon>Thermodesulfobacteriota</taxon>
        <taxon>Desulfovibrionia</taxon>
        <taxon>Desulfovibrionales</taxon>
        <taxon>Desulfovibrionaceae</taxon>
    </lineage>
</organism>
<accession>A0A2C8F8C8</accession>
<dbReference type="AlphaFoldDB" id="A0A2C8F8C8"/>
<reference evidence="3" key="1">
    <citation type="submission" date="2017-09" db="EMBL/GenBank/DDBJ databases">
        <authorList>
            <person name="Regsiter A."/>
            <person name="William W."/>
        </authorList>
    </citation>
    <scope>NUCLEOTIDE SEQUENCE [LARGE SCALE GENOMIC DNA]</scope>
    <source>
        <strain evidence="3">500-1</strain>
    </source>
</reference>
<dbReference type="Proteomes" id="UP000219215">
    <property type="component" value="Chromosome DPRO"/>
</dbReference>
<proteinExistence type="predicted"/>
<dbReference type="InterPro" id="IPR036249">
    <property type="entry name" value="Thioredoxin-like_sf"/>
</dbReference>
<protein>
    <submittedName>
        <fullName evidence="2">Alkyl hydroperoxide reductase/ Thiol specific antioxidant/ Mal allergen</fullName>
    </submittedName>
</protein>
<dbReference type="Gene3D" id="3.40.30.10">
    <property type="entry name" value="Glutaredoxin"/>
    <property type="match status" value="1"/>
</dbReference>
<dbReference type="EMBL" id="LT907975">
    <property type="protein sequence ID" value="SOB58689.1"/>
    <property type="molecule type" value="Genomic_DNA"/>
</dbReference>
<name>A0A2C8F8C8_9BACT</name>
<feature type="region of interest" description="Disordered" evidence="1">
    <location>
        <begin position="1"/>
        <end position="23"/>
    </location>
</feature>
<dbReference type="SUPFAM" id="SSF52833">
    <property type="entry name" value="Thioredoxin-like"/>
    <property type="match status" value="1"/>
</dbReference>
<dbReference type="KEGG" id="pprf:DPRO_1789"/>
<evidence type="ECO:0000313" key="2">
    <source>
        <dbReference type="EMBL" id="SOB58689.1"/>
    </source>
</evidence>
<evidence type="ECO:0000313" key="3">
    <source>
        <dbReference type="Proteomes" id="UP000219215"/>
    </source>
</evidence>
<sequence length="84" mass="8947">MMSDLQKQLEAMSQSAKENIPADKMATMASETEALKASGIEGKAVQSGETAPDFTLPNHLGKEMNLGAMLSEGPVVVSFYRGGW</sequence>
<keyword evidence="3" id="KW-1185">Reference proteome</keyword>
<gene>
    <name evidence="2" type="ORF">DPRO_1789</name>
</gene>
<dbReference type="RefSeq" id="WP_197706504.1">
    <property type="nucleotide sequence ID" value="NZ_LT907975.1"/>
</dbReference>
<evidence type="ECO:0000256" key="1">
    <source>
        <dbReference type="SAM" id="MobiDB-lite"/>
    </source>
</evidence>